<feature type="region of interest" description="Disordered" evidence="1">
    <location>
        <begin position="212"/>
        <end position="234"/>
    </location>
</feature>
<evidence type="ECO:0000259" key="2">
    <source>
        <dbReference type="Pfam" id="PF09362"/>
    </source>
</evidence>
<dbReference type="PANTHER" id="PTHR43662">
    <property type="match status" value="1"/>
</dbReference>
<sequence length="309" mass="34228">MLRFPCSQLVTQRFDPPVSSPQAKFSPHVHQIIGGLQPNNGPLPSTSPNLATCTTCRFKENKSNYWTAVMYFKHTNGSYIRVPQIANHITGAPNGGMTVYYVQHPSGVKVTAFPKGFRMITVSNSPDERKGEYWAKSFRCWQTTRSLRLLKQPSRLVPGPFDTVHLPEAPCPGRNKECWDWTFYENVNPELGIFVSNGTCPSSHPIHIPRFVLSRPSGTPRSSTRSGPEGGEQPYVLSMGLDTVQHGDYLFGWEGDALPTLTMEMNSCAQLPKVNEKVEGEYIPALPGCNPIQVGPEPATMVVVQPTQV</sequence>
<evidence type="ECO:0000313" key="4">
    <source>
        <dbReference type="Proteomes" id="UP000298030"/>
    </source>
</evidence>
<comment type="caution">
    <text evidence="3">The sequence shown here is derived from an EMBL/GenBank/DDBJ whole genome shotgun (WGS) entry which is preliminary data.</text>
</comment>
<evidence type="ECO:0000313" key="3">
    <source>
        <dbReference type="EMBL" id="TEB28238.1"/>
    </source>
</evidence>
<protein>
    <recommendedName>
        <fullName evidence="2">DUF1996 domain-containing protein</fullName>
    </recommendedName>
</protein>
<dbReference type="Pfam" id="PF09362">
    <property type="entry name" value="DUF1996"/>
    <property type="match status" value="1"/>
</dbReference>
<proteinExistence type="predicted"/>
<dbReference type="Proteomes" id="UP000298030">
    <property type="component" value="Unassembled WGS sequence"/>
</dbReference>
<reference evidence="3 4" key="1">
    <citation type="journal article" date="2019" name="Nat. Ecol. Evol.">
        <title>Megaphylogeny resolves global patterns of mushroom evolution.</title>
        <authorList>
            <person name="Varga T."/>
            <person name="Krizsan K."/>
            <person name="Foldi C."/>
            <person name="Dima B."/>
            <person name="Sanchez-Garcia M."/>
            <person name="Sanchez-Ramirez S."/>
            <person name="Szollosi G.J."/>
            <person name="Szarkandi J.G."/>
            <person name="Papp V."/>
            <person name="Albert L."/>
            <person name="Andreopoulos W."/>
            <person name="Angelini C."/>
            <person name="Antonin V."/>
            <person name="Barry K.W."/>
            <person name="Bougher N.L."/>
            <person name="Buchanan P."/>
            <person name="Buyck B."/>
            <person name="Bense V."/>
            <person name="Catcheside P."/>
            <person name="Chovatia M."/>
            <person name="Cooper J."/>
            <person name="Damon W."/>
            <person name="Desjardin D."/>
            <person name="Finy P."/>
            <person name="Geml J."/>
            <person name="Haridas S."/>
            <person name="Hughes K."/>
            <person name="Justo A."/>
            <person name="Karasinski D."/>
            <person name="Kautmanova I."/>
            <person name="Kiss B."/>
            <person name="Kocsube S."/>
            <person name="Kotiranta H."/>
            <person name="LaButti K.M."/>
            <person name="Lechner B.E."/>
            <person name="Liimatainen K."/>
            <person name="Lipzen A."/>
            <person name="Lukacs Z."/>
            <person name="Mihaltcheva S."/>
            <person name="Morgado L.N."/>
            <person name="Niskanen T."/>
            <person name="Noordeloos M.E."/>
            <person name="Ohm R.A."/>
            <person name="Ortiz-Santana B."/>
            <person name="Ovrebo C."/>
            <person name="Racz N."/>
            <person name="Riley R."/>
            <person name="Savchenko A."/>
            <person name="Shiryaev A."/>
            <person name="Soop K."/>
            <person name="Spirin V."/>
            <person name="Szebenyi C."/>
            <person name="Tomsovsky M."/>
            <person name="Tulloss R.E."/>
            <person name="Uehling J."/>
            <person name="Grigoriev I.V."/>
            <person name="Vagvolgyi C."/>
            <person name="Papp T."/>
            <person name="Martin F.M."/>
            <person name="Miettinen O."/>
            <person name="Hibbett D.S."/>
            <person name="Nagy L.G."/>
        </authorList>
    </citation>
    <scope>NUCLEOTIDE SEQUENCE [LARGE SCALE GENOMIC DNA]</scope>
    <source>
        <strain evidence="3 4">FP101781</strain>
    </source>
</reference>
<organism evidence="3 4">
    <name type="scientific">Coprinellus micaceus</name>
    <name type="common">Glistening ink-cap mushroom</name>
    <name type="synonym">Coprinus micaceus</name>
    <dbReference type="NCBI Taxonomy" id="71717"/>
    <lineage>
        <taxon>Eukaryota</taxon>
        <taxon>Fungi</taxon>
        <taxon>Dikarya</taxon>
        <taxon>Basidiomycota</taxon>
        <taxon>Agaricomycotina</taxon>
        <taxon>Agaricomycetes</taxon>
        <taxon>Agaricomycetidae</taxon>
        <taxon>Agaricales</taxon>
        <taxon>Agaricineae</taxon>
        <taxon>Psathyrellaceae</taxon>
        <taxon>Coprinellus</taxon>
    </lineage>
</organism>
<dbReference type="AlphaFoldDB" id="A0A4Y7T2Q7"/>
<dbReference type="OrthoDB" id="74764at2759"/>
<dbReference type="InterPro" id="IPR018535">
    <property type="entry name" value="DUF1996"/>
</dbReference>
<dbReference type="PANTHER" id="PTHR43662:SF3">
    <property type="entry name" value="DOMAIN PROTEIN, PUTATIVE (AFU_ORTHOLOGUE AFUA_6G11970)-RELATED"/>
    <property type="match status" value="1"/>
</dbReference>
<name>A0A4Y7T2Q7_COPMI</name>
<evidence type="ECO:0000256" key="1">
    <source>
        <dbReference type="SAM" id="MobiDB-lite"/>
    </source>
</evidence>
<dbReference type="EMBL" id="QPFP01000034">
    <property type="protein sequence ID" value="TEB28238.1"/>
    <property type="molecule type" value="Genomic_DNA"/>
</dbReference>
<feature type="domain" description="DUF1996" evidence="2">
    <location>
        <begin position="17"/>
        <end position="253"/>
    </location>
</feature>
<gene>
    <name evidence="3" type="ORF">FA13DRAFT_1735873</name>
</gene>
<feature type="compositionally biased region" description="Low complexity" evidence="1">
    <location>
        <begin position="214"/>
        <end position="227"/>
    </location>
</feature>
<keyword evidence="4" id="KW-1185">Reference proteome</keyword>
<accession>A0A4Y7T2Q7</accession>